<feature type="transmembrane region" description="Helical" evidence="1">
    <location>
        <begin position="293"/>
        <end position="314"/>
    </location>
</feature>
<keyword evidence="3" id="KW-1185">Reference proteome</keyword>
<evidence type="ECO:0000256" key="1">
    <source>
        <dbReference type="SAM" id="Phobius"/>
    </source>
</evidence>
<evidence type="ECO:0000313" key="3">
    <source>
        <dbReference type="Proteomes" id="UP000515917"/>
    </source>
</evidence>
<keyword evidence="1" id="KW-1133">Transmembrane helix</keyword>
<organism evidence="2 3">
    <name type="scientific">Iodobacter fluviatilis</name>
    <dbReference type="NCBI Taxonomy" id="537"/>
    <lineage>
        <taxon>Bacteria</taxon>
        <taxon>Pseudomonadati</taxon>
        <taxon>Pseudomonadota</taxon>
        <taxon>Betaproteobacteria</taxon>
        <taxon>Neisseriales</taxon>
        <taxon>Chitinibacteraceae</taxon>
        <taxon>Iodobacter</taxon>
    </lineage>
</organism>
<dbReference type="Proteomes" id="UP000515917">
    <property type="component" value="Chromosome"/>
</dbReference>
<reference evidence="2 3" key="1">
    <citation type="submission" date="2018-01" db="EMBL/GenBank/DDBJ databases">
        <title>Genome sequence of Iodobacter sp. strain PCH194 isolated from Indian Trans-Himalaya.</title>
        <authorList>
            <person name="Kumar V."/>
            <person name="Thakur V."/>
            <person name="Kumar S."/>
            <person name="Singh D."/>
        </authorList>
    </citation>
    <scope>NUCLEOTIDE SEQUENCE [LARGE SCALE GENOMIC DNA]</scope>
    <source>
        <strain evidence="2 3">PCH194</strain>
    </source>
</reference>
<proteinExistence type="predicted"/>
<accession>A0A7G3GBW8</accession>
<dbReference type="KEGG" id="ifl:C1H71_17020"/>
<dbReference type="AlphaFoldDB" id="A0A7G3GBW8"/>
<protein>
    <submittedName>
        <fullName evidence="2">Uncharacterized protein</fullName>
    </submittedName>
</protein>
<keyword evidence="1" id="KW-0812">Transmembrane</keyword>
<keyword evidence="1" id="KW-0472">Membrane</keyword>
<dbReference type="EMBL" id="CP025781">
    <property type="protein sequence ID" value="QBC45070.1"/>
    <property type="molecule type" value="Genomic_DNA"/>
</dbReference>
<sequence length="553" mass="62270">MFVLLEYEMFLFDNRIDFVWERLGSAQGDFIVQFENSSLRDALDWLVRQGATDEAQIKLALEVLLDETTPENALYLEKFLSLNPALIGKKIQQLMLDLLIKHQFLNDENAALAKPHLAQVGALLHEHYLLREVLDWLVAEGYSSASQVQNAIDTLLAEHAFDKDTLLRMRPISPERINPSLHPLLTRQYLQQLQVLGFLAHIQYQNLQARVDTGALPEYDDASINGLLDCLIASHYIPQQEAEQRKTYLFSGQVETSLLTESFIYALQALDFDRTTSMFLLCQEQNKALNKKFVWWCCAVLVLCIASVIGFMQLPATEPLLATTPLCNSKNVGTNVSMTLYQMEAKNNIYRPSVDKEQQRSDIHPAKEIGYDSLSKSRACRVVFKSKGEKIVIAYLIEPDKDNAELFSLKFKPLDYLNVRFGPNALDPALSGPLSSDVLDQAVRDGLKSIDAVMNDKWAMGLKNKKSRLDDLWGVLPDGKCTSSAKEQLRCPILIDYTDSYLAALGVSAEMQFKATIDLKQVGDKWVVGDDFLTQFMTALALARVKNVVSKGT</sequence>
<name>A0A7G3GBW8_9NEIS</name>
<gene>
    <name evidence="2" type="ORF">C1H71_17020</name>
</gene>
<evidence type="ECO:0000313" key="2">
    <source>
        <dbReference type="EMBL" id="QBC45070.1"/>
    </source>
</evidence>